<dbReference type="SUPFAM" id="SSF46785">
    <property type="entry name" value="Winged helix' DNA-binding domain"/>
    <property type="match status" value="1"/>
</dbReference>
<dbReference type="Proteomes" id="UP000519023">
    <property type="component" value="Unassembled WGS sequence"/>
</dbReference>
<dbReference type="Gene3D" id="1.10.10.10">
    <property type="entry name" value="Winged helix-like DNA-binding domain superfamily/Winged helix DNA-binding domain"/>
    <property type="match status" value="1"/>
</dbReference>
<dbReference type="Pfam" id="PF01638">
    <property type="entry name" value="HxlR"/>
    <property type="match status" value="1"/>
</dbReference>
<organism evidence="5 6">
    <name type="scientific">Sphingobium psychrophilum</name>
    <dbReference type="NCBI Taxonomy" id="2728834"/>
    <lineage>
        <taxon>Bacteria</taxon>
        <taxon>Pseudomonadati</taxon>
        <taxon>Pseudomonadota</taxon>
        <taxon>Alphaproteobacteria</taxon>
        <taxon>Sphingomonadales</taxon>
        <taxon>Sphingomonadaceae</taxon>
        <taxon>Sphingobium</taxon>
    </lineage>
</organism>
<name>A0A7X9WYP7_9SPHN</name>
<accession>A0A7X9WYP7</accession>
<dbReference type="PANTHER" id="PTHR33204:SF29">
    <property type="entry name" value="TRANSCRIPTIONAL REGULATOR"/>
    <property type="match status" value="1"/>
</dbReference>
<comment type="caution">
    <text evidence="5">The sequence shown here is derived from an EMBL/GenBank/DDBJ whole genome shotgun (WGS) entry which is preliminary data.</text>
</comment>
<evidence type="ECO:0000256" key="1">
    <source>
        <dbReference type="ARBA" id="ARBA00023015"/>
    </source>
</evidence>
<dbReference type="EMBL" id="JABBFV010000019">
    <property type="protein sequence ID" value="NML12336.1"/>
    <property type="molecule type" value="Genomic_DNA"/>
</dbReference>
<evidence type="ECO:0000313" key="5">
    <source>
        <dbReference type="EMBL" id="NML12336.1"/>
    </source>
</evidence>
<evidence type="ECO:0000256" key="3">
    <source>
        <dbReference type="ARBA" id="ARBA00023163"/>
    </source>
</evidence>
<keyword evidence="2" id="KW-0238">DNA-binding</keyword>
<dbReference type="PANTHER" id="PTHR33204">
    <property type="entry name" value="TRANSCRIPTIONAL REGULATOR, MARR FAMILY"/>
    <property type="match status" value="1"/>
</dbReference>
<evidence type="ECO:0000313" key="6">
    <source>
        <dbReference type="Proteomes" id="UP000519023"/>
    </source>
</evidence>
<proteinExistence type="predicted"/>
<dbReference type="InterPro" id="IPR036390">
    <property type="entry name" value="WH_DNA-bd_sf"/>
</dbReference>
<evidence type="ECO:0000259" key="4">
    <source>
        <dbReference type="PROSITE" id="PS51118"/>
    </source>
</evidence>
<dbReference type="AlphaFoldDB" id="A0A7X9WYP7"/>
<dbReference type="GO" id="GO:0003677">
    <property type="term" value="F:DNA binding"/>
    <property type="evidence" value="ECO:0007669"/>
    <property type="project" value="UniProtKB-KW"/>
</dbReference>
<dbReference type="PROSITE" id="PS51118">
    <property type="entry name" value="HTH_HXLR"/>
    <property type="match status" value="1"/>
</dbReference>
<evidence type="ECO:0000256" key="2">
    <source>
        <dbReference type="ARBA" id="ARBA00023125"/>
    </source>
</evidence>
<protein>
    <submittedName>
        <fullName evidence="5">Helix-turn-helix transcriptional regulator</fullName>
    </submittedName>
</protein>
<keyword evidence="6" id="KW-1185">Reference proteome</keyword>
<dbReference type="InterPro" id="IPR002577">
    <property type="entry name" value="HTH_HxlR"/>
</dbReference>
<sequence>MSKGPEPAPSPSLIAGARSTGAGAPNFTCGLDATLKVIAGKWKPLILYFLLQGPNRYGTLKRAIRDVSDKVLIQQLKELEADGILLRTDYKEVPPRVDYMLTPLGYSLAQALEPLCSWGTENIAEVQRIFAERDGWRRKSA</sequence>
<feature type="domain" description="HTH hxlR-type" evidence="4">
    <location>
        <begin position="29"/>
        <end position="127"/>
    </location>
</feature>
<keyword evidence="3" id="KW-0804">Transcription</keyword>
<gene>
    <name evidence="5" type="ORF">HHL08_19715</name>
</gene>
<dbReference type="InterPro" id="IPR036388">
    <property type="entry name" value="WH-like_DNA-bd_sf"/>
</dbReference>
<reference evidence="5 6" key="1">
    <citation type="submission" date="2020-04" db="EMBL/GenBank/DDBJ databases">
        <title>Sphingobium sp. AR-3-1 isolated from Arctic soil.</title>
        <authorList>
            <person name="Dahal R.H."/>
            <person name="Chaudhary D.K."/>
        </authorList>
    </citation>
    <scope>NUCLEOTIDE SEQUENCE [LARGE SCALE GENOMIC DNA]</scope>
    <source>
        <strain evidence="5 6">AR-3-1</strain>
    </source>
</reference>
<keyword evidence="1" id="KW-0805">Transcription regulation</keyword>